<evidence type="ECO:0000256" key="15">
    <source>
        <dbReference type="ARBA" id="ARBA00023065"/>
    </source>
</evidence>
<comment type="subcellular location">
    <subcellularLocation>
        <location evidence="2">Cell membrane</location>
        <topology evidence="2">Single-pass membrane protein</topology>
    </subcellularLocation>
</comment>
<dbReference type="InterPro" id="IPR044130">
    <property type="entry name" value="CuRO_2_Fet3-like"/>
</dbReference>
<keyword evidence="16 19" id="KW-0472">Membrane</keyword>
<keyword evidence="6" id="KW-0410">Iron transport</keyword>
<dbReference type="PROSITE" id="PS00079">
    <property type="entry name" value="MULTICOPPER_OXIDASE1"/>
    <property type="match status" value="1"/>
</dbReference>
<dbReference type="Gene3D" id="2.60.40.420">
    <property type="entry name" value="Cupredoxins - blue copper proteins"/>
    <property type="match status" value="3"/>
</dbReference>
<dbReference type="GO" id="GO:0004322">
    <property type="term" value="F:ferroxidase activity"/>
    <property type="evidence" value="ECO:0007669"/>
    <property type="project" value="TreeGrafter"/>
</dbReference>
<dbReference type="SUPFAM" id="SSF49503">
    <property type="entry name" value="Cupredoxins"/>
    <property type="match status" value="3"/>
</dbReference>
<evidence type="ECO:0000259" key="22">
    <source>
        <dbReference type="Pfam" id="PF07731"/>
    </source>
</evidence>
<feature type="chain" id="PRO_5009133898" evidence="20">
    <location>
        <begin position="18"/>
        <end position="619"/>
    </location>
</feature>
<evidence type="ECO:0000256" key="20">
    <source>
        <dbReference type="SAM" id="SignalP"/>
    </source>
</evidence>
<dbReference type="CDD" id="cd13851">
    <property type="entry name" value="CuRO_1_Fet3p"/>
    <property type="match status" value="1"/>
</dbReference>
<keyword evidence="15" id="KW-0406">Ion transport</keyword>
<reference evidence="24 25" key="1">
    <citation type="journal article" date="2016" name="Proc. Natl. Acad. Sci. U.S.A.">
        <title>Comparative genomics of biotechnologically important yeasts.</title>
        <authorList>
            <person name="Riley R."/>
            <person name="Haridas S."/>
            <person name="Wolfe K.H."/>
            <person name="Lopes M.R."/>
            <person name="Hittinger C.T."/>
            <person name="Goeker M."/>
            <person name="Salamov A.A."/>
            <person name="Wisecaver J.H."/>
            <person name="Long T.M."/>
            <person name="Calvey C.H."/>
            <person name="Aerts A.L."/>
            <person name="Barry K.W."/>
            <person name="Choi C."/>
            <person name="Clum A."/>
            <person name="Coughlan A.Y."/>
            <person name="Deshpande S."/>
            <person name="Douglass A.P."/>
            <person name="Hanson S.J."/>
            <person name="Klenk H.-P."/>
            <person name="LaButti K.M."/>
            <person name="Lapidus A."/>
            <person name="Lindquist E.A."/>
            <person name="Lipzen A.M."/>
            <person name="Meier-Kolthoff J.P."/>
            <person name="Ohm R.A."/>
            <person name="Otillar R.P."/>
            <person name="Pangilinan J.L."/>
            <person name="Peng Y."/>
            <person name="Rokas A."/>
            <person name="Rosa C.A."/>
            <person name="Scheuner C."/>
            <person name="Sibirny A.A."/>
            <person name="Slot J.C."/>
            <person name="Stielow J.B."/>
            <person name="Sun H."/>
            <person name="Kurtzman C.P."/>
            <person name="Blackwell M."/>
            <person name="Grigoriev I.V."/>
            <person name="Jeffries T.W."/>
        </authorList>
    </citation>
    <scope>NUCLEOTIDE SEQUENCE [LARGE SCALE GENOMIC DNA]</scope>
    <source>
        <strain evidence="24 25">DSM 6958</strain>
    </source>
</reference>
<evidence type="ECO:0000256" key="8">
    <source>
        <dbReference type="ARBA" id="ARBA00022723"/>
    </source>
</evidence>
<dbReference type="GO" id="GO:0010106">
    <property type="term" value="P:cellular response to iron ion starvation"/>
    <property type="evidence" value="ECO:0007669"/>
    <property type="project" value="TreeGrafter"/>
</dbReference>
<dbReference type="PANTHER" id="PTHR11709">
    <property type="entry name" value="MULTI-COPPER OXIDASE"/>
    <property type="match status" value="1"/>
</dbReference>
<dbReference type="PROSITE" id="PS00080">
    <property type="entry name" value="MULTICOPPER_OXIDASE2"/>
    <property type="match status" value="1"/>
</dbReference>
<evidence type="ECO:0000256" key="1">
    <source>
        <dbReference type="ARBA" id="ARBA00001935"/>
    </source>
</evidence>
<evidence type="ECO:0000256" key="12">
    <source>
        <dbReference type="ARBA" id="ARBA00023002"/>
    </source>
</evidence>
<evidence type="ECO:0000256" key="19">
    <source>
        <dbReference type="SAM" id="Phobius"/>
    </source>
</evidence>
<keyword evidence="11 19" id="KW-1133">Transmembrane helix</keyword>
<dbReference type="CDD" id="cd13899">
    <property type="entry name" value="CuRO_3_Fet3p"/>
    <property type="match status" value="1"/>
</dbReference>
<evidence type="ECO:0000256" key="13">
    <source>
        <dbReference type="ARBA" id="ARBA00023004"/>
    </source>
</evidence>
<keyword evidence="13" id="KW-0408">Iron</keyword>
<dbReference type="FunFam" id="2.60.40.420:FF:000025">
    <property type="entry name" value="FET5p Multicopper oxidase"/>
    <property type="match status" value="1"/>
</dbReference>
<evidence type="ECO:0000256" key="2">
    <source>
        <dbReference type="ARBA" id="ARBA00004162"/>
    </source>
</evidence>
<protein>
    <submittedName>
        <fullName evidence="24">Iron transport multicopper oxidase FET3</fullName>
    </submittedName>
</protein>
<evidence type="ECO:0000256" key="7">
    <source>
        <dbReference type="ARBA" id="ARBA00022692"/>
    </source>
</evidence>
<accession>A0A1E3PMF6</accession>
<evidence type="ECO:0000259" key="23">
    <source>
        <dbReference type="Pfam" id="PF07732"/>
    </source>
</evidence>
<dbReference type="OrthoDB" id="2121828at2759"/>
<dbReference type="Proteomes" id="UP000095009">
    <property type="component" value="Unassembled WGS sequence"/>
</dbReference>
<keyword evidence="9 20" id="KW-0732">Signal</keyword>
<evidence type="ECO:0000256" key="11">
    <source>
        <dbReference type="ARBA" id="ARBA00022989"/>
    </source>
</evidence>
<feature type="domain" description="Plastocyanin-like" evidence="21">
    <location>
        <begin position="152"/>
        <end position="296"/>
    </location>
</feature>
<organism evidence="24 25">
    <name type="scientific">Nadsonia fulvescens var. elongata DSM 6958</name>
    <dbReference type="NCBI Taxonomy" id="857566"/>
    <lineage>
        <taxon>Eukaryota</taxon>
        <taxon>Fungi</taxon>
        <taxon>Dikarya</taxon>
        <taxon>Ascomycota</taxon>
        <taxon>Saccharomycotina</taxon>
        <taxon>Dipodascomycetes</taxon>
        <taxon>Dipodascales</taxon>
        <taxon>Dipodascales incertae sedis</taxon>
        <taxon>Nadsonia</taxon>
    </lineage>
</organism>
<feature type="signal peptide" evidence="20">
    <location>
        <begin position="1"/>
        <end position="17"/>
    </location>
</feature>
<dbReference type="InterPro" id="IPR002355">
    <property type="entry name" value="Cu_oxidase_Cu_BS"/>
</dbReference>
<keyword evidence="14" id="KW-0186">Copper</keyword>
<dbReference type="InterPro" id="IPR001117">
    <property type="entry name" value="Cu-oxidase_2nd"/>
</dbReference>
<dbReference type="GO" id="GO:0033573">
    <property type="term" value="C:high-affinity iron permease complex"/>
    <property type="evidence" value="ECO:0007669"/>
    <property type="project" value="TreeGrafter"/>
</dbReference>
<evidence type="ECO:0000256" key="10">
    <source>
        <dbReference type="ARBA" id="ARBA00022737"/>
    </source>
</evidence>
<dbReference type="PANTHER" id="PTHR11709:SF361">
    <property type="entry name" value="IRON TRANSPORT MULTICOPPER OXIDASE FET3"/>
    <property type="match status" value="1"/>
</dbReference>
<keyword evidence="5" id="KW-1003">Cell membrane</keyword>
<comment type="similarity">
    <text evidence="3">Belongs to the multicopper oxidase family.</text>
</comment>
<keyword evidence="25" id="KW-1185">Reference proteome</keyword>
<evidence type="ECO:0000256" key="5">
    <source>
        <dbReference type="ARBA" id="ARBA00022475"/>
    </source>
</evidence>
<dbReference type="InterPro" id="IPR008972">
    <property type="entry name" value="Cupredoxin"/>
</dbReference>
<evidence type="ECO:0000256" key="16">
    <source>
        <dbReference type="ARBA" id="ARBA00023136"/>
    </source>
</evidence>
<evidence type="ECO:0000256" key="3">
    <source>
        <dbReference type="ARBA" id="ARBA00010609"/>
    </source>
</evidence>
<comment type="cofactor">
    <cofactor evidence="1">
        <name>Cu cation</name>
        <dbReference type="ChEBI" id="CHEBI:23378"/>
    </cofactor>
</comment>
<dbReference type="FunFam" id="2.60.40.420:FF:000024">
    <property type="entry name" value="FET5p Multicopper oxidase"/>
    <property type="match status" value="1"/>
</dbReference>
<keyword evidence="7 19" id="KW-0812">Transmembrane</keyword>
<sequence>MKSFVVLLLAFMAMVSAKTVTYNLTATWVQANPDGCHERRVIGVNNVWPPPTIEVDKGDTLVVHFTNGLDDRNSTIHWHGLYQNGTADMDGPSMVSQCPVAPGASVVYNFTVNQNGTYWYHAHVPSQYPDGFRGAFIVHDKEAYFADMYDEELVLPLSEWYHDEMQVLVPKFMSLYNPSGAEPIPQNLLFNETMNSTIHVKPNTTYLIRLINIGAFVSQYFWIEDHDFQIVEVDGVYTEPSTADLIYITAAQRYSILLTTKNTTDKNYAIGTRMDDNMLDLIPEDLLLNQTNWLGYNDDKSDYHNADPSLKDLTAPFDDFYLVPHDKQGILPEPDHEIVVDVSMDNLDDGVNYAFFNNITYTRPKVPTLYTVLSAGDDATNSLVYGEFTHTVVLEHMDVIQIVVNNADTGTHPFHLHGHEFQVINRSPSYGDDDPTPYDPESSDNPPFPDIPMRRDTVYLRPSGHMVLRFRADNPGVWLFHCHIEWHLEQGLVLTFVEAPKIIQEQTNVRPDHWAACADLSVPTTGNAAANSANFLDLTGQNAQVIFLPAGFTARGIVALVFSCISAFIGMGFIAWYGASDLSNTEAKIILKNGVELNDDQELDIQDTETVNPHLAHHN</sequence>
<dbReference type="InterPro" id="IPR045087">
    <property type="entry name" value="Cu-oxidase_fam"/>
</dbReference>
<evidence type="ECO:0000313" key="25">
    <source>
        <dbReference type="Proteomes" id="UP000095009"/>
    </source>
</evidence>
<keyword evidence="17" id="KW-0325">Glycoprotein</keyword>
<dbReference type="Pfam" id="PF00394">
    <property type="entry name" value="Cu-oxidase"/>
    <property type="match status" value="1"/>
</dbReference>
<proteinExistence type="inferred from homology"/>
<evidence type="ECO:0000256" key="6">
    <source>
        <dbReference type="ARBA" id="ARBA00022496"/>
    </source>
</evidence>
<evidence type="ECO:0000313" key="24">
    <source>
        <dbReference type="EMBL" id="ODQ66374.1"/>
    </source>
</evidence>
<gene>
    <name evidence="24" type="ORF">NADFUDRAFT_82212</name>
</gene>
<feature type="region of interest" description="Disordered" evidence="18">
    <location>
        <begin position="425"/>
        <end position="452"/>
    </location>
</feature>
<dbReference type="GO" id="GO:0005507">
    <property type="term" value="F:copper ion binding"/>
    <property type="evidence" value="ECO:0007669"/>
    <property type="project" value="InterPro"/>
</dbReference>
<feature type="domain" description="Plastocyanin-like" evidence="22">
    <location>
        <begin position="361"/>
        <end position="500"/>
    </location>
</feature>
<dbReference type="Pfam" id="PF07732">
    <property type="entry name" value="Cu-oxidase_3"/>
    <property type="match status" value="1"/>
</dbReference>
<keyword evidence="12" id="KW-0560">Oxidoreductase</keyword>
<dbReference type="InterPro" id="IPR011707">
    <property type="entry name" value="Cu-oxidase-like_N"/>
</dbReference>
<name>A0A1E3PMF6_9ASCO</name>
<dbReference type="FunFam" id="2.60.40.420:FF:000022">
    <property type="entry name" value="FET5p Multicopper oxidase"/>
    <property type="match status" value="1"/>
</dbReference>
<dbReference type="EMBL" id="KV454408">
    <property type="protein sequence ID" value="ODQ66374.1"/>
    <property type="molecule type" value="Genomic_DNA"/>
</dbReference>
<dbReference type="CDD" id="cd13877">
    <property type="entry name" value="CuRO_2_Fet3p_like"/>
    <property type="match status" value="1"/>
</dbReference>
<evidence type="ECO:0000256" key="9">
    <source>
        <dbReference type="ARBA" id="ARBA00022729"/>
    </source>
</evidence>
<dbReference type="STRING" id="857566.A0A1E3PMF6"/>
<evidence type="ECO:0000256" key="14">
    <source>
        <dbReference type="ARBA" id="ARBA00023008"/>
    </source>
</evidence>
<dbReference type="GO" id="GO:0033215">
    <property type="term" value="P:reductive iron assimilation"/>
    <property type="evidence" value="ECO:0007669"/>
    <property type="project" value="TreeGrafter"/>
</dbReference>
<dbReference type="Pfam" id="PF07731">
    <property type="entry name" value="Cu-oxidase_2"/>
    <property type="match status" value="1"/>
</dbReference>
<dbReference type="InterPro" id="IPR011706">
    <property type="entry name" value="Cu-oxidase_C"/>
</dbReference>
<feature type="domain" description="Plastocyanin-like" evidence="23">
    <location>
        <begin position="26"/>
        <end position="142"/>
    </location>
</feature>
<keyword evidence="4" id="KW-0813">Transport</keyword>
<evidence type="ECO:0000259" key="21">
    <source>
        <dbReference type="Pfam" id="PF00394"/>
    </source>
</evidence>
<dbReference type="AlphaFoldDB" id="A0A1E3PMF6"/>
<evidence type="ECO:0000256" key="4">
    <source>
        <dbReference type="ARBA" id="ARBA00022448"/>
    </source>
</evidence>
<evidence type="ECO:0000256" key="18">
    <source>
        <dbReference type="SAM" id="MobiDB-lite"/>
    </source>
</evidence>
<keyword evidence="8" id="KW-0479">Metal-binding</keyword>
<dbReference type="InterPro" id="IPR033138">
    <property type="entry name" value="Cu_oxidase_CS"/>
</dbReference>
<evidence type="ECO:0000256" key="17">
    <source>
        <dbReference type="ARBA" id="ARBA00023180"/>
    </source>
</evidence>
<feature type="transmembrane region" description="Helical" evidence="19">
    <location>
        <begin position="557"/>
        <end position="579"/>
    </location>
</feature>
<keyword evidence="10" id="KW-0677">Repeat</keyword>